<dbReference type="Pfam" id="PF14749">
    <property type="entry name" value="Acyl-CoA_ox_N"/>
    <property type="match status" value="1"/>
</dbReference>
<evidence type="ECO:0000259" key="14">
    <source>
        <dbReference type="Pfam" id="PF02770"/>
    </source>
</evidence>
<keyword evidence="18" id="KW-1185">Reference proteome</keyword>
<evidence type="ECO:0000256" key="3">
    <source>
        <dbReference type="ARBA" id="ARBA00004275"/>
    </source>
</evidence>
<dbReference type="PANTHER" id="PTHR10909:SF250">
    <property type="entry name" value="PEROXISOMAL ACYL-COENZYME A OXIDASE 1"/>
    <property type="match status" value="1"/>
</dbReference>
<dbReference type="PANTHER" id="PTHR10909">
    <property type="entry name" value="ELECTRON TRANSPORT OXIDOREDUCTASE"/>
    <property type="match status" value="1"/>
</dbReference>
<evidence type="ECO:0000256" key="4">
    <source>
        <dbReference type="ARBA" id="ARBA00004846"/>
    </source>
</evidence>
<evidence type="ECO:0000259" key="16">
    <source>
        <dbReference type="Pfam" id="PF22924"/>
    </source>
</evidence>
<evidence type="ECO:0000313" key="18">
    <source>
        <dbReference type="Proteomes" id="UP001629113"/>
    </source>
</evidence>
<dbReference type="InterPro" id="IPR055060">
    <property type="entry name" value="ACOX_C_alpha1"/>
</dbReference>
<name>A0ABR4P8G5_9HELO</name>
<evidence type="ECO:0000256" key="2">
    <source>
        <dbReference type="ARBA" id="ARBA00001974"/>
    </source>
</evidence>
<comment type="similarity">
    <text evidence="5 12">Belongs to the acyl-CoA oxidase family.</text>
</comment>
<gene>
    <name evidence="17" type="ORF">PVAG01_09769</name>
</gene>
<dbReference type="EMBL" id="JBFCZG010000008">
    <property type="protein sequence ID" value="KAL3419547.1"/>
    <property type="molecule type" value="Genomic_DNA"/>
</dbReference>
<dbReference type="InterPro" id="IPR029320">
    <property type="entry name" value="Acyl-CoA_ox_N"/>
</dbReference>
<comment type="subcellular location">
    <subcellularLocation>
        <location evidence="3">Peroxisome</location>
    </subcellularLocation>
</comment>
<dbReference type="Gene3D" id="2.40.110.10">
    <property type="entry name" value="Butyryl-CoA Dehydrogenase, subunit A, domain 2"/>
    <property type="match status" value="1"/>
</dbReference>
<comment type="caution">
    <text evidence="17">The sequence shown here is derived from an EMBL/GenBank/DDBJ whole genome shotgun (WGS) entry which is preliminary data.</text>
</comment>
<evidence type="ECO:0000256" key="1">
    <source>
        <dbReference type="ARBA" id="ARBA00001201"/>
    </source>
</evidence>
<dbReference type="PIRSF" id="PIRSF000168">
    <property type="entry name" value="Acyl-CoA_oxidase"/>
    <property type="match status" value="1"/>
</dbReference>
<dbReference type="Pfam" id="PF01756">
    <property type="entry name" value="ACOX"/>
    <property type="match status" value="1"/>
</dbReference>
<keyword evidence="8" id="KW-0276">Fatty acid metabolism</keyword>
<dbReference type="Proteomes" id="UP001629113">
    <property type="component" value="Unassembled WGS sequence"/>
</dbReference>
<feature type="domain" description="Acyl-CoA oxidase C-alpha1" evidence="16">
    <location>
        <begin position="288"/>
        <end position="453"/>
    </location>
</feature>
<evidence type="ECO:0000256" key="8">
    <source>
        <dbReference type="ARBA" id="ARBA00022832"/>
    </source>
</evidence>
<keyword evidence="9" id="KW-0560">Oxidoreductase</keyword>
<comment type="cofactor">
    <cofactor evidence="2">
        <name>FAD</name>
        <dbReference type="ChEBI" id="CHEBI:57692"/>
    </cofactor>
</comment>
<accession>A0ABR4P8G5</accession>
<evidence type="ECO:0000259" key="15">
    <source>
        <dbReference type="Pfam" id="PF14749"/>
    </source>
</evidence>
<keyword evidence="7 12" id="KW-0274">FAD</keyword>
<protein>
    <recommendedName>
        <fullName evidence="12">Acyl-coenzyme A oxidase</fullName>
    </recommendedName>
</protein>
<dbReference type="Gene3D" id="1.10.540.10">
    <property type="entry name" value="Acyl-CoA dehydrogenase/oxidase, N-terminal domain"/>
    <property type="match status" value="1"/>
</dbReference>
<comment type="pathway">
    <text evidence="4">Lipid metabolism; peroxisomal fatty acid beta-oxidation.</text>
</comment>
<feature type="domain" description="Acyl-coenzyme A oxidase N-terminal" evidence="15">
    <location>
        <begin position="35"/>
        <end position="145"/>
    </location>
</feature>
<proteinExistence type="inferred from homology"/>
<evidence type="ECO:0000256" key="9">
    <source>
        <dbReference type="ARBA" id="ARBA00023002"/>
    </source>
</evidence>
<dbReference type="SUPFAM" id="SSF56645">
    <property type="entry name" value="Acyl-CoA dehydrogenase NM domain-like"/>
    <property type="match status" value="1"/>
</dbReference>
<keyword evidence="6 12" id="KW-0285">Flavoprotein</keyword>
<dbReference type="InterPro" id="IPR006091">
    <property type="entry name" value="Acyl-CoA_Oxase/DH_mid-dom"/>
</dbReference>
<dbReference type="SUPFAM" id="SSF47203">
    <property type="entry name" value="Acyl-CoA dehydrogenase C-terminal domain-like"/>
    <property type="match status" value="2"/>
</dbReference>
<evidence type="ECO:0000256" key="12">
    <source>
        <dbReference type="PIRNR" id="PIRNR000168"/>
    </source>
</evidence>
<evidence type="ECO:0000256" key="7">
    <source>
        <dbReference type="ARBA" id="ARBA00022827"/>
    </source>
</evidence>
<dbReference type="InterPro" id="IPR002655">
    <property type="entry name" value="Acyl-CoA_oxidase_C"/>
</dbReference>
<reference evidence="17 18" key="1">
    <citation type="submission" date="2024-06" db="EMBL/GenBank/DDBJ databases">
        <title>Complete genome of Phlyctema vagabunda strain 19-DSS-EL-015.</title>
        <authorList>
            <person name="Fiorenzani C."/>
        </authorList>
    </citation>
    <scope>NUCLEOTIDE SEQUENCE [LARGE SCALE GENOMIC DNA]</scope>
    <source>
        <strain evidence="17 18">19-DSS-EL-015</strain>
    </source>
</reference>
<organism evidence="17 18">
    <name type="scientific">Phlyctema vagabunda</name>
    <dbReference type="NCBI Taxonomy" id="108571"/>
    <lineage>
        <taxon>Eukaryota</taxon>
        <taxon>Fungi</taxon>
        <taxon>Dikarya</taxon>
        <taxon>Ascomycota</taxon>
        <taxon>Pezizomycotina</taxon>
        <taxon>Leotiomycetes</taxon>
        <taxon>Helotiales</taxon>
        <taxon>Dermateaceae</taxon>
        <taxon>Phlyctema</taxon>
    </lineage>
</organism>
<feature type="domain" description="Acyl-CoA oxidase C-terminal" evidence="13">
    <location>
        <begin position="493"/>
        <end position="667"/>
    </location>
</feature>
<evidence type="ECO:0000256" key="5">
    <source>
        <dbReference type="ARBA" id="ARBA00006288"/>
    </source>
</evidence>
<feature type="domain" description="Acyl-CoA oxidase/dehydrogenase middle" evidence="14">
    <location>
        <begin position="147"/>
        <end position="257"/>
    </location>
</feature>
<evidence type="ECO:0000256" key="6">
    <source>
        <dbReference type="ARBA" id="ARBA00022630"/>
    </source>
</evidence>
<dbReference type="Pfam" id="PF02770">
    <property type="entry name" value="Acyl-CoA_dh_M"/>
    <property type="match status" value="1"/>
</dbReference>
<dbReference type="InterPro" id="IPR046373">
    <property type="entry name" value="Acyl-CoA_Oxase/DH_mid-dom_sf"/>
</dbReference>
<comment type="catalytic activity">
    <reaction evidence="1">
        <text>a 2,3-saturated acyl-CoA + O2 = a (2E)-enoyl-CoA + H2O2</text>
        <dbReference type="Rhea" id="RHEA:38959"/>
        <dbReference type="ChEBI" id="CHEBI:15379"/>
        <dbReference type="ChEBI" id="CHEBI:16240"/>
        <dbReference type="ChEBI" id="CHEBI:58856"/>
        <dbReference type="ChEBI" id="CHEBI:65111"/>
        <dbReference type="EC" id="1.3.3.6"/>
    </reaction>
</comment>
<dbReference type="Gene3D" id="1.20.140.10">
    <property type="entry name" value="Butyryl-CoA Dehydrogenase, subunit A, domain 3"/>
    <property type="match status" value="2"/>
</dbReference>
<sequence>MSTPSWVARLKVCGPDAGTLLAHERANSSISVSGLSRFLFTQSRMDRQDRILAILKGENVFEKSQDYVHGRVELFESALARAKRLRQLRVEHGWSREDNLIAMELISEYGPYNMHFSMFTMTLRDHGTLAQHKLFLEPAENYEIIGCYAQTELGHGSNVRGLETTATWSAECKSFILHSPYLTSSKWWIGGLGRTANHVVLMAQLLVEGISYGPHTFVVQIRDMQTHEPLEGICVGDIGPKFGLNAIDNGYLLFNQVKIPHINMLAKFSRVDTESSQYVRLNSFSMVYSTMTYSRSTIVLESGSALGRAATIAVRYTAGRVQFPHHDAPQGSSETQVLDFTTVQYRLFPVIASSFALHFMGKHMMMLHAQATASVGTYRGEELLADLHGISCSLKVFASTITAEGIETCRRAMGGHGFSSFSGLTTWYADYLPTVTWEGDNYMLTQQVARYLLKSARSVLRGDKPSNDITETFAFFLQSRKLHRLFRIHSEDEDLVATFAQRTSFLAFKVLARLDEHKASWNSLLVDFQRLSTAYSQFLVVKYFYHGLCEPSLVLEVNGSTIELLRKLFRLFTLNMLEISGTEFQDCETITLDQLQHIREHSITGLLESIRPHAVPLVDAWNFPDWQLNSSLGRKYGMVYEDLFYRASQLNPLNDLTVDPNPYSKVIVKRDDRKKLESKL</sequence>
<dbReference type="Pfam" id="PF22924">
    <property type="entry name" value="ACOX_C_alpha1"/>
    <property type="match status" value="1"/>
</dbReference>
<evidence type="ECO:0000256" key="11">
    <source>
        <dbReference type="ARBA" id="ARBA00023140"/>
    </source>
</evidence>
<dbReference type="InterPro" id="IPR036250">
    <property type="entry name" value="AcylCo_DH-like_C"/>
</dbReference>
<evidence type="ECO:0000313" key="17">
    <source>
        <dbReference type="EMBL" id="KAL3419547.1"/>
    </source>
</evidence>
<keyword evidence="10" id="KW-0443">Lipid metabolism</keyword>
<dbReference type="InterPro" id="IPR037069">
    <property type="entry name" value="AcylCoA_DH/ox_N_sf"/>
</dbReference>
<dbReference type="InterPro" id="IPR009100">
    <property type="entry name" value="AcylCoA_DH/oxidase_NM_dom_sf"/>
</dbReference>
<dbReference type="InterPro" id="IPR012258">
    <property type="entry name" value="Acyl-CoA_oxidase"/>
</dbReference>
<keyword evidence="11" id="KW-0576">Peroxisome</keyword>
<evidence type="ECO:0000256" key="10">
    <source>
        <dbReference type="ARBA" id="ARBA00023098"/>
    </source>
</evidence>
<evidence type="ECO:0000259" key="13">
    <source>
        <dbReference type="Pfam" id="PF01756"/>
    </source>
</evidence>